<evidence type="ECO:0000313" key="2">
    <source>
        <dbReference type="EMBL" id="PWN94984.1"/>
    </source>
</evidence>
<feature type="region of interest" description="Disordered" evidence="1">
    <location>
        <begin position="128"/>
        <end position="148"/>
    </location>
</feature>
<evidence type="ECO:0008006" key="4">
    <source>
        <dbReference type="Google" id="ProtNLM"/>
    </source>
</evidence>
<sequence length="457" mass="45860">MPSAFKRRLPAAAAARAAAAASVPATAAADGGAAAASAPPRSSFPSGHAILDALLPQGGPVRLLLPAPHLGHARPLEAHELPAAHTAAAHASSLALLGAGRALADAERVLVVAPQIAEARSWAARIPAPAPAASGSSSTASTPVASGSTTPAAALAKAASDESSLGSAARYAHLVPQLAARGVPSAGSGGEALLDLARTLGVERAQQLEAQGALRCAALGEGSSEVDAVRVLREVQKDGPVHAVLLHAGAALDSRALFRRLLSLRAALHASSSLTLLLSPHWLAQCTPPALSRLLSLSDSGLCLSVFASPLAEAFPAYSGALRCAVQRAPPGRLVCSAPPELGYRARRRGIGIGLLHLDVGGGVGERRTKPAPTGDDIEEAGSSLARKGVPHAHAHEHAAPHEDKHAHTADPQPIPQPPPPEAAPKLTGLAALRARGAQKRAEAAAAAAAAAQHSNT</sequence>
<dbReference type="RefSeq" id="XP_025595263.1">
    <property type="nucleotide sequence ID" value="XM_025745558.1"/>
</dbReference>
<dbReference type="GeneID" id="37273102"/>
<keyword evidence="3" id="KW-1185">Reference proteome</keyword>
<accession>A0A316Z1L5</accession>
<feature type="compositionally biased region" description="Pro residues" evidence="1">
    <location>
        <begin position="413"/>
        <end position="423"/>
    </location>
</feature>
<proteinExistence type="predicted"/>
<dbReference type="EMBL" id="KZ819307">
    <property type="protein sequence ID" value="PWN94984.1"/>
    <property type="molecule type" value="Genomic_DNA"/>
</dbReference>
<dbReference type="Gene3D" id="3.40.50.300">
    <property type="entry name" value="P-loop containing nucleotide triphosphate hydrolases"/>
    <property type="match status" value="1"/>
</dbReference>
<organism evidence="2 3">
    <name type="scientific">Tilletiopsis washingtonensis</name>
    <dbReference type="NCBI Taxonomy" id="58919"/>
    <lineage>
        <taxon>Eukaryota</taxon>
        <taxon>Fungi</taxon>
        <taxon>Dikarya</taxon>
        <taxon>Basidiomycota</taxon>
        <taxon>Ustilaginomycotina</taxon>
        <taxon>Exobasidiomycetes</taxon>
        <taxon>Entylomatales</taxon>
        <taxon>Entylomatales incertae sedis</taxon>
        <taxon>Tilletiopsis</taxon>
    </lineage>
</organism>
<dbReference type="AlphaFoldDB" id="A0A316Z1L5"/>
<feature type="region of interest" description="Disordered" evidence="1">
    <location>
        <begin position="389"/>
        <end position="429"/>
    </location>
</feature>
<reference evidence="2 3" key="1">
    <citation type="journal article" date="2018" name="Mol. Biol. Evol.">
        <title>Broad Genomic Sampling Reveals a Smut Pathogenic Ancestry of the Fungal Clade Ustilaginomycotina.</title>
        <authorList>
            <person name="Kijpornyongpan T."/>
            <person name="Mondo S.J."/>
            <person name="Barry K."/>
            <person name="Sandor L."/>
            <person name="Lee J."/>
            <person name="Lipzen A."/>
            <person name="Pangilinan J."/>
            <person name="LaButti K."/>
            <person name="Hainaut M."/>
            <person name="Henrissat B."/>
            <person name="Grigoriev I.V."/>
            <person name="Spatafora J.W."/>
            <person name="Aime M.C."/>
        </authorList>
    </citation>
    <scope>NUCLEOTIDE SEQUENCE [LARGE SCALE GENOMIC DNA]</scope>
    <source>
        <strain evidence="2 3">MCA 4186</strain>
    </source>
</reference>
<gene>
    <name evidence="2" type="ORF">FA09DRAFT_363161</name>
</gene>
<name>A0A316Z1L5_9BASI</name>
<feature type="compositionally biased region" description="Basic and acidic residues" evidence="1">
    <location>
        <begin position="394"/>
        <end position="409"/>
    </location>
</feature>
<dbReference type="InterPro" id="IPR027417">
    <property type="entry name" value="P-loop_NTPase"/>
</dbReference>
<protein>
    <recommendedName>
        <fullName evidence="4">PAXNEB-domain-containing protein</fullName>
    </recommendedName>
</protein>
<evidence type="ECO:0000256" key="1">
    <source>
        <dbReference type="SAM" id="MobiDB-lite"/>
    </source>
</evidence>
<evidence type="ECO:0000313" key="3">
    <source>
        <dbReference type="Proteomes" id="UP000245946"/>
    </source>
</evidence>
<dbReference type="Proteomes" id="UP000245946">
    <property type="component" value="Unassembled WGS sequence"/>
</dbReference>